<dbReference type="Gene3D" id="2.40.30.10">
    <property type="entry name" value="Translation factors"/>
    <property type="match status" value="1"/>
</dbReference>
<reference evidence="4 5" key="1">
    <citation type="submission" date="2019-11" db="EMBL/GenBank/DDBJ databases">
        <authorList>
            <person name="Holert J."/>
        </authorList>
    </citation>
    <scope>NUCLEOTIDE SEQUENCE [LARGE SCALE GENOMIC DNA]</scope>
    <source>
        <strain evidence="4">BC5_2</strain>
    </source>
</reference>
<accession>A0A5S9PPE8</accession>
<dbReference type="EMBL" id="CACSII010000012">
    <property type="protein sequence ID" value="CAA0106005.1"/>
    <property type="molecule type" value="Genomic_DNA"/>
</dbReference>
<dbReference type="Proteomes" id="UP000434580">
    <property type="component" value="Unassembled WGS sequence"/>
</dbReference>
<dbReference type="OrthoDB" id="9804504at2"/>
<dbReference type="PANTHER" id="PTHR43721:SF22">
    <property type="entry name" value="ELONGATION FACTOR TU, MITOCHONDRIAL"/>
    <property type="match status" value="1"/>
</dbReference>
<keyword evidence="2" id="KW-0342">GTP-binding</keyword>
<dbReference type="AlphaFoldDB" id="A0A5S9PPE8"/>
<gene>
    <name evidence="4" type="primary">tuf</name>
    <name evidence="4" type="ORF">DPBNPPHM_01229</name>
</gene>
<dbReference type="Pfam" id="PF00009">
    <property type="entry name" value="GTP_EFTU"/>
    <property type="match status" value="1"/>
</dbReference>
<dbReference type="Gene3D" id="3.40.50.300">
    <property type="entry name" value="P-loop containing nucleotide triphosphate hydrolases"/>
    <property type="match status" value="1"/>
</dbReference>
<evidence type="ECO:0000313" key="4">
    <source>
        <dbReference type="EMBL" id="CAA0106005.1"/>
    </source>
</evidence>
<keyword evidence="1" id="KW-0547">Nucleotide-binding</keyword>
<dbReference type="InterPro" id="IPR009000">
    <property type="entry name" value="Transl_B-barrel_sf"/>
</dbReference>
<keyword evidence="4" id="KW-0648">Protein biosynthesis</keyword>
<evidence type="ECO:0000256" key="2">
    <source>
        <dbReference type="ARBA" id="ARBA00023134"/>
    </source>
</evidence>
<organism evidence="4 5">
    <name type="scientific">BD1-7 clade bacterium</name>
    <dbReference type="NCBI Taxonomy" id="2029982"/>
    <lineage>
        <taxon>Bacteria</taxon>
        <taxon>Pseudomonadati</taxon>
        <taxon>Pseudomonadota</taxon>
        <taxon>Gammaproteobacteria</taxon>
        <taxon>Cellvibrionales</taxon>
        <taxon>Spongiibacteraceae</taxon>
        <taxon>BD1-7 clade</taxon>
    </lineage>
</organism>
<dbReference type="GO" id="GO:0003746">
    <property type="term" value="F:translation elongation factor activity"/>
    <property type="evidence" value="ECO:0007669"/>
    <property type="project" value="UniProtKB-KW"/>
</dbReference>
<evidence type="ECO:0000313" key="5">
    <source>
        <dbReference type="Proteomes" id="UP000434580"/>
    </source>
</evidence>
<dbReference type="InterPro" id="IPR027417">
    <property type="entry name" value="P-loop_NTPase"/>
</dbReference>
<dbReference type="SUPFAM" id="SSF50447">
    <property type="entry name" value="Translation proteins"/>
    <property type="match status" value="1"/>
</dbReference>
<dbReference type="SUPFAM" id="SSF52540">
    <property type="entry name" value="P-loop containing nucleoside triphosphate hydrolases"/>
    <property type="match status" value="1"/>
</dbReference>
<dbReference type="PANTHER" id="PTHR43721">
    <property type="entry name" value="ELONGATION FACTOR TU-RELATED"/>
    <property type="match status" value="1"/>
</dbReference>
<dbReference type="InterPro" id="IPR000795">
    <property type="entry name" value="T_Tr_GTP-bd_dom"/>
</dbReference>
<evidence type="ECO:0000259" key="3">
    <source>
        <dbReference type="Pfam" id="PF00009"/>
    </source>
</evidence>
<sequence>MFASDTVTRRHFLQRLSAGGALPLMLPLVGCNDSDDNESRADTIASIAAIGPHREGKTTFGAALSRITSMVSQEQQKSFAVLSADDIDAAPEDAVHGMTAGVSWHEFSVPGTRFQFANIPGVNRFYRNHMAGKGFAETGVYVAFQDTSDDQSEKIREHMFNARRQGIEQMLAVVNLRDDQSARASEQAATLEVQLKREAARYGYANMAVYQVNLERAAAAADVESQQQMRQVLANLQLTALVHTMVQRRALPFMLNVFRMRMIDGEPVLLGQVERGSVAVGDSVAFIGRDVAENPLTVRSIEHFNRPVSAAYTGEMIGIGFEQSPVFETAALRSGRRAPGRILAQTGAYSPSSNFVGRLAVPEFSAAHVKLYNNMEVTAHRFGRGVTARVRFESAGRFLTPGATLQTAELMLAEPTVLLPDDSVVLMRGGQLMAEFTATNSAV</sequence>
<dbReference type="InterPro" id="IPR050055">
    <property type="entry name" value="EF-Tu_GTPase"/>
</dbReference>
<proteinExistence type="predicted"/>
<protein>
    <submittedName>
        <fullName evidence="4">Elongation factor Tu</fullName>
    </submittedName>
</protein>
<keyword evidence="4" id="KW-0251">Elongation factor</keyword>
<dbReference type="GO" id="GO:0005525">
    <property type="term" value="F:GTP binding"/>
    <property type="evidence" value="ECO:0007669"/>
    <property type="project" value="UniProtKB-KW"/>
</dbReference>
<name>A0A5S9PPE8_9GAMM</name>
<evidence type="ECO:0000256" key="1">
    <source>
        <dbReference type="ARBA" id="ARBA00022741"/>
    </source>
</evidence>
<dbReference type="GO" id="GO:0003924">
    <property type="term" value="F:GTPase activity"/>
    <property type="evidence" value="ECO:0007669"/>
    <property type="project" value="InterPro"/>
</dbReference>
<feature type="domain" description="Tr-type G" evidence="3">
    <location>
        <begin position="44"/>
        <end position="205"/>
    </location>
</feature>